<comment type="similarity">
    <text evidence="1">Belongs to the UPF0246 family.</text>
</comment>
<evidence type="ECO:0000313" key="2">
    <source>
        <dbReference type="EMBL" id="KIC78650.1"/>
    </source>
</evidence>
<dbReference type="AlphaFoldDB" id="A0A0C1K6I5"/>
<evidence type="ECO:0000256" key="1">
    <source>
        <dbReference type="HAMAP-Rule" id="MF_00652"/>
    </source>
</evidence>
<organism evidence="2 3">
    <name type="scientific">Streptococcus constellatus</name>
    <dbReference type="NCBI Taxonomy" id="76860"/>
    <lineage>
        <taxon>Bacteria</taxon>
        <taxon>Bacillati</taxon>
        <taxon>Bacillota</taxon>
        <taxon>Bacilli</taxon>
        <taxon>Lactobacillales</taxon>
        <taxon>Streptococcaceae</taxon>
        <taxon>Streptococcus</taxon>
        <taxon>Streptococcus anginosus group</taxon>
    </lineage>
</organism>
<reference evidence="2 3" key="1">
    <citation type="submission" date="2014-12" db="EMBL/GenBank/DDBJ databases">
        <title>Partial genome sequence of Streptococcus constellatus KCOM 1650 (= ChDC B144).</title>
        <authorList>
            <person name="Kook J.-K."/>
            <person name="Park S.-N."/>
            <person name="Lim Y.K."/>
            <person name="Jo E."/>
        </authorList>
    </citation>
    <scope>NUCLEOTIDE SEQUENCE [LARGE SCALE GENOMIC DNA]</scope>
    <source>
        <strain evidence="2 3">KCOM 1650</strain>
    </source>
</reference>
<dbReference type="HAMAP" id="MF_00652">
    <property type="entry name" value="UPF0246"/>
    <property type="match status" value="1"/>
</dbReference>
<proteinExistence type="inferred from homology"/>
<dbReference type="PANTHER" id="PTHR30283">
    <property type="entry name" value="PEROXIDE STRESS RESPONSE PROTEIN YAAA"/>
    <property type="match status" value="1"/>
</dbReference>
<dbReference type="OrthoDB" id="9777133at2"/>
<dbReference type="EMBL" id="JWIY01000001">
    <property type="protein sequence ID" value="KIC78650.1"/>
    <property type="molecule type" value="Genomic_DNA"/>
</dbReference>
<comment type="caution">
    <text evidence="2">The sequence shown here is derived from an EMBL/GenBank/DDBJ whole genome shotgun (WGS) entry which is preliminary data.</text>
</comment>
<dbReference type="Pfam" id="PF03883">
    <property type="entry name" value="H2O2_YaaD"/>
    <property type="match status" value="1"/>
</dbReference>
<dbReference type="NCBIfam" id="NF002543">
    <property type="entry name" value="PRK02101.1-4"/>
    <property type="match status" value="1"/>
</dbReference>
<sequence length="247" mass="28783">MKILIPTAKEMNLSLKPHGKCFLSEQTKTIVASLSQYSIEELAKLYHVNLERAEEEYLHLQQLKNEQALIYPALHLFDGLMYRNIKRSDLMEKELRYIDNHLLITSSLYGIMPAMALISPHRLDFLVKCTISGKSLKNYWRNDYDAAISDEEMVLSLLSSEFETVFSKSVRDKMLRFKFLEDREGSLKVHSTISKKARGQFLTALIENQIITKEKIKQLQFADFAFREDLSTIDTYVFVKENKQKTE</sequence>
<protein>
    <recommendedName>
        <fullName evidence="1">UPF0246 protein RN79_03530</fullName>
    </recommendedName>
</protein>
<dbReference type="PANTHER" id="PTHR30283:SF4">
    <property type="entry name" value="PEROXIDE STRESS RESISTANCE PROTEIN YAAA"/>
    <property type="match status" value="1"/>
</dbReference>
<evidence type="ECO:0000313" key="3">
    <source>
        <dbReference type="Proteomes" id="UP000031339"/>
    </source>
</evidence>
<accession>A0A0C1K6I5</accession>
<dbReference type="Proteomes" id="UP000031339">
    <property type="component" value="Unassembled WGS sequence"/>
</dbReference>
<dbReference type="eggNOG" id="COG3022">
    <property type="taxonomic scope" value="Bacteria"/>
</dbReference>
<dbReference type="InterPro" id="IPR005583">
    <property type="entry name" value="YaaA"/>
</dbReference>
<dbReference type="STRING" id="862969.SCI_0995"/>
<gene>
    <name evidence="2" type="ORF">RN79_03530</name>
</gene>
<dbReference type="GO" id="GO:0005829">
    <property type="term" value="C:cytosol"/>
    <property type="evidence" value="ECO:0007669"/>
    <property type="project" value="TreeGrafter"/>
</dbReference>
<name>A0A0C1K6I5_STRCV</name>
<dbReference type="GO" id="GO:0033194">
    <property type="term" value="P:response to hydroperoxide"/>
    <property type="evidence" value="ECO:0007669"/>
    <property type="project" value="TreeGrafter"/>
</dbReference>
<dbReference type="RefSeq" id="WP_039677136.1">
    <property type="nucleotide sequence ID" value="NZ_JWIY01000001.1"/>
</dbReference>